<accession>A0A7S2YHN3</accession>
<dbReference type="InterPro" id="IPR008271">
    <property type="entry name" value="Ser/Thr_kinase_AS"/>
</dbReference>
<dbReference type="GO" id="GO:0030553">
    <property type="term" value="F:cGMP binding"/>
    <property type="evidence" value="ECO:0007669"/>
    <property type="project" value="UniProtKB-KW"/>
</dbReference>
<evidence type="ECO:0000256" key="8">
    <source>
        <dbReference type="SAM" id="MobiDB-lite"/>
    </source>
</evidence>
<dbReference type="PROSITE" id="PS00108">
    <property type="entry name" value="PROTEIN_KINASE_ST"/>
    <property type="match status" value="1"/>
</dbReference>
<dbReference type="EMBL" id="HBHT01026188">
    <property type="protein sequence ID" value="CAD9977436.1"/>
    <property type="molecule type" value="Transcribed_RNA"/>
</dbReference>
<dbReference type="InterPro" id="IPR014710">
    <property type="entry name" value="RmlC-like_jellyroll"/>
</dbReference>
<keyword evidence="3" id="KW-0808">Transferase</keyword>
<evidence type="ECO:0000313" key="10">
    <source>
        <dbReference type="EMBL" id="CAD9977436.1"/>
    </source>
</evidence>
<dbReference type="GO" id="GO:0004691">
    <property type="term" value="F:cAMP-dependent protein kinase activity"/>
    <property type="evidence" value="ECO:0007669"/>
    <property type="project" value="TreeGrafter"/>
</dbReference>
<dbReference type="SUPFAM" id="SSF56112">
    <property type="entry name" value="Protein kinase-like (PK-like)"/>
    <property type="match status" value="1"/>
</dbReference>
<evidence type="ECO:0000256" key="7">
    <source>
        <dbReference type="ARBA" id="ARBA00022992"/>
    </source>
</evidence>
<evidence type="ECO:0000256" key="1">
    <source>
        <dbReference type="ARBA" id="ARBA00022527"/>
    </source>
</evidence>
<dbReference type="GO" id="GO:0005524">
    <property type="term" value="F:ATP binding"/>
    <property type="evidence" value="ECO:0007669"/>
    <property type="project" value="UniProtKB-KW"/>
</dbReference>
<dbReference type="GO" id="GO:0005952">
    <property type="term" value="C:cAMP-dependent protein kinase complex"/>
    <property type="evidence" value="ECO:0007669"/>
    <property type="project" value="TreeGrafter"/>
</dbReference>
<dbReference type="InterPro" id="IPR000595">
    <property type="entry name" value="cNMP-bd_dom"/>
</dbReference>
<feature type="domain" description="Protein kinase" evidence="9">
    <location>
        <begin position="116"/>
        <end position="387"/>
    </location>
</feature>
<dbReference type="SUPFAM" id="SSF51206">
    <property type="entry name" value="cAMP-binding domain-like"/>
    <property type="match status" value="1"/>
</dbReference>
<dbReference type="Gene3D" id="2.60.120.10">
    <property type="entry name" value="Jelly Rolls"/>
    <property type="match status" value="1"/>
</dbReference>
<feature type="compositionally biased region" description="Polar residues" evidence="8">
    <location>
        <begin position="469"/>
        <end position="478"/>
    </location>
</feature>
<dbReference type="Pfam" id="PF00069">
    <property type="entry name" value="Pkinase"/>
    <property type="match status" value="1"/>
</dbReference>
<protein>
    <recommendedName>
        <fullName evidence="9">Protein kinase domain-containing protein</fullName>
    </recommendedName>
</protein>
<evidence type="ECO:0000256" key="6">
    <source>
        <dbReference type="ARBA" id="ARBA00022840"/>
    </source>
</evidence>
<dbReference type="Gene3D" id="1.10.510.10">
    <property type="entry name" value="Transferase(Phosphotransferase) domain 1"/>
    <property type="match status" value="1"/>
</dbReference>
<dbReference type="PANTHER" id="PTHR24353:SF143">
    <property type="entry name" value="PROTEIN KINASE DOMAIN-CONTAINING PROTEIN"/>
    <property type="match status" value="1"/>
</dbReference>
<dbReference type="InterPro" id="IPR000719">
    <property type="entry name" value="Prot_kinase_dom"/>
</dbReference>
<reference evidence="10" key="1">
    <citation type="submission" date="2021-01" db="EMBL/GenBank/DDBJ databases">
        <authorList>
            <person name="Corre E."/>
            <person name="Pelletier E."/>
            <person name="Niang G."/>
            <person name="Scheremetjew M."/>
            <person name="Finn R."/>
            <person name="Kale V."/>
            <person name="Holt S."/>
            <person name="Cochrane G."/>
            <person name="Meng A."/>
            <person name="Brown T."/>
            <person name="Cohen L."/>
        </authorList>
    </citation>
    <scope>NUCLEOTIDE SEQUENCE</scope>
    <source>
        <strain evidence="10">CCMP125</strain>
    </source>
</reference>
<dbReference type="PROSITE" id="PS50011">
    <property type="entry name" value="PROTEIN_KINASE_DOM"/>
    <property type="match status" value="1"/>
</dbReference>
<evidence type="ECO:0000256" key="3">
    <source>
        <dbReference type="ARBA" id="ARBA00022679"/>
    </source>
</evidence>
<proteinExistence type="predicted"/>
<dbReference type="InterPro" id="IPR018490">
    <property type="entry name" value="cNMP-bd_dom_sf"/>
</dbReference>
<evidence type="ECO:0000256" key="4">
    <source>
        <dbReference type="ARBA" id="ARBA00022741"/>
    </source>
</evidence>
<evidence type="ECO:0000259" key="9">
    <source>
        <dbReference type="PROSITE" id="PS50011"/>
    </source>
</evidence>
<feature type="region of interest" description="Disordered" evidence="8">
    <location>
        <begin position="419"/>
        <end position="441"/>
    </location>
</feature>
<gene>
    <name evidence="10" type="ORF">APAL1065_LOCUS17559</name>
</gene>
<dbReference type="CDD" id="cd00038">
    <property type="entry name" value="CAP_ED"/>
    <property type="match status" value="1"/>
</dbReference>
<evidence type="ECO:0000256" key="5">
    <source>
        <dbReference type="ARBA" id="ARBA00022777"/>
    </source>
</evidence>
<keyword evidence="7" id="KW-0142">cGMP-binding</keyword>
<evidence type="ECO:0000256" key="2">
    <source>
        <dbReference type="ARBA" id="ARBA00022535"/>
    </source>
</evidence>
<dbReference type="AlphaFoldDB" id="A0A7S2YHN3"/>
<name>A0A7S2YHN3_9STRA</name>
<keyword evidence="5" id="KW-0418">Kinase</keyword>
<feature type="region of interest" description="Disordered" evidence="8">
    <location>
        <begin position="460"/>
        <end position="489"/>
    </location>
</feature>
<dbReference type="SMART" id="SM00220">
    <property type="entry name" value="S_TKc"/>
    <property type="match status" value="1"/>
</dbReference>
<dbReference type="PANTHER" id="PTHR24353">
    <property type="entry name" value="CYCLIC NUCLEOTIDE-DEPENDENT PROTEIN KINASE"/>
    <property type="match status" value="1"/>
</dbReference>
<sequence>MNSFEYKQLAHLVKEISMPAGATLYQKDQPFPGACYLIRTGTVSFRDGTDGYHEKGKKEGFGFDTLLMDAPAETAIAKEDCVLGMLSRRTIQEVIQHMSRLNTKPAKRILYPLDKLQRHRLLGEGSFGKVWLVHPLEHNLRSISNNSMLVEPFALKVQKKRALLDEKQVPAVTREIAVMAELNHPFICKLVNVYMDERNVFMLMNIIRGGELYSAMKKMGIRGMPEKDSKFYAAGILEGLCYMHNRDIAYRDLKAENVLLDKDGYPVIVDLGFAKRVSEKTFTTCGTPLYVAPEVILGRGHDTSCDYWSWGILIYEMLSGATPFERYAADHSLLFKTICKGHFKMSRKIPENSDVADLIRQTLTVDPSERLGSFAGGTMDVKQHPWLMDVDFYQLSQKKYRAPWLPLIRDALDAGGKRGGTRTLGEDFDDDDDKKNPHARVTAKEQEKFLGIKQVMRSIHGEGIDPEDQSTPFYSTRNIDGRQSLMDLS</sequence>
<dbReference type="Pfam" id="PF00027">
    <property type="entry name" value="cNMP_binding"/>
    <property type="match status" value="1"/>
</dbReference>
<dbReference type="Gene3D" id="3.30.200.20">
    <property type="entry name" value="Phosphorylase Kinase, domain 1"/>
    <property type="match status" value="1"/>
</dbReference>
<keyword evidence="2" id="KW-0140">cGMP</keyword>
<keyword evidence="4" id="KW-0547">Nucleotide-binding</keyword>
<dbReference type="InterPro" id="IPR011009">
    <property type="entry name" value="Kinase-like_dom_sf"/>
</dbReference>
<keyword evidence="6" id="KW-0067">ATP-binding</keyword>
<organism evidence="10">
    <name type="scientific">Entomoneis paludosa</name>
    <dbReference type="NCBI Taxonomy" id="265537"/>
    <lineage>
        <taxon>Eukaryota</taxon>
        <taxon>Sar</taxon>
        <taxon>Stramenopiles</taxon>
        <taxon>Ochrophyta</taxon>
        <taxon>Bacillariophyta</taxon>
        <taxon>Bacillariophyceae</taxon>
        <taxon>Bacillariophycidae</taxon>
        <taxon>Entomoneidaceae</taxon>
        <taxon>Entomoneis</taxon>
    </lineage>
</organism>
<keyword evidence="1" id="KW-0723">Serine/threonine-protein kinase</keyword>